<organism evidence="3 4">
    <name type="scientific">Pedobacter yonginense</name>
    <dbReference type="NCBI Taxonomy" id="651869"/>
    <lineage>
        <taxon>Bacteria</taxon>
        <taxon>Pseudomonadati</taxon>
        <taxon>Bacteroidota</taxon>
        <taxon>Sphingobacteriia</taxon>
        <taxon>Sphingobacteriales</taxon>
        <taxon>Sphingobacteriaceae</taxon>
        <taxon>Pedobacter</taxon>
    </lineage>
</organism>
<reference evidence="3 4" key="1">
    <citation type="submission" date="2018-05" db="EMBL/GenBank/DDBJ databases">
        <title>Pedobacter paludis sp. nov., isolated from wetland soil.</title>
        <authorList>
            <person name="Zhang Y."/>
            <person name="Wang G."/>
        </authorList>
    </citation>
    <scope>NUCLEOTIDE SEQUENCE [LARGE SCALE GENOMIC DNA]</scope>
    <source>
        <strain evidence="3 4">KCTC22721</strain>
    </source>
</reference>
<gene>
    <name evidence="3" type="ORF">DHW03_03240</name>
</gene>
<feature type="signal peptide" evidence="2">
    <location>
        <begin position="1"/>
        <end position="27"/>
    </location>
</feature>
<keyword evidence="1" id="KW-0175">Coiled coil</keyword>
<accession>A0A317EQV0</accession>
<dbReference type="AlphaFoldDB" id="A0A317EQV0"/>
<evidence type="ECO:0000313" key="3">
    <source>
        <dbReference type="EMBL" id="PWS28862.1"/>
    </source>
</evidence>
<sequence length="399" mass="43093">MKIKQKNNMKKQILLTALIFGAGYASLAQNTFPANGNVGIGTNSPTHKLEVKGDAQIESTVITSSNSPFPNSTVLFSQKGFQNMFGVDGQFTTKYFGMKTDGNFTIMGGNVGIGTTNPTAKITFNDVNGSTEPSGISWYGPAPLNYGIYRTAGDWVAPYQQLKLQWDTGIILDPGTLHGKSFVDIGGGGLRVSSGNVGIGTTTPENNDGWTKVMEVHGYTDAKSILTSNNINTGSWVHENGFFGAPAGGMVGTSTNHPFSIIAAKAVKMTFLPNGNVGIGTITPKEALSVNGNIRAREVKVETRDWPDYVFEEGYKVGTLGELETYIKANKHLPGIADAKNIEENGISVSETIKAQQKIIEELTLHLIEKEKEIKESNKKINELDLKLDLILKKINNTK</sequence>
<name>A0A317EQV0_9SPHI</name>
<feature type="chain" id="PRO_5016289162" description="Peptidase S74 domain-containing protein" evidence="2">
    <location>
        <begin position="28"/>
        <end position="399"/>
    </location>
</feature>
<keyword evidence="4" id="KW-1185">Reference proteome</keyword>
<dbReference type="Proteomes" id="UP000245379">
    <property type="component" value="Unassembled WGS sequence"/>
</dbReference>
<evidence type="ECO:0000256" key="2">
    <source>
        <dbReference type="SAM" id="SignalP"/>
    </source>
</evidence>
<evidence type="ECO:0008006" key="5">
    <source>
        <dbReference type="Google" id="ProtNLM"/>
    </source>
</evidence>
<evidence type="ECO:0000256" key="1">
    <source>
        <dbReference type="SAM" id="Coils"/>
    </source>
</evidence>
<protein>
    <recommendedName>
        <fullName evidence="5">Peptidase S74 domain-containing protein</fullName>
    </recommendedName>
</protein>
<dbReference type="EMBL" id="QGNZ01000001">
    <property type="protein sequence ID" value="PWS28862.1"/>
    <property type="molecule type" value="Genomic_DNA"/>
</dbReference>
<proteinExistence type="predicted"/>
<comment type="caution">
    <text evidence="3">The sequence shown here is derived from an EMBL/GenBank/DDBJ whole genome shotgun (WGS) entry which is preliminary data.</text>
</comment>
<keyword evidence="2" id="KW-0732">Signal</keyword>
<evidence type="ECO:0000313" key="4">
    <source>
        <dbReference type="Proteomes" id="UP000245379"/>
    </source>
</evidence>
<feature type="coiled-coil region" evidence="1">
    <location>
        <begin position="353"/>
        <end position="394"/>
    </location>
</feature>